<dbReference type="AlphaFoldDB" id="A0A484LBN7"/>
<evidence type="ECO:0000313" key="1">
    <source>
        <dbReference type="EMBL" id="VFQ73935.1"/>
    </source>
</evidence>
<organism evidence="1 2">
    <name type="scientific">Cuscuta campestris</name>
    <dbReference type="NCBI Taxonomy" id="132261"/>
    <lineage>
        <taxon>Eukaryota</taxon>
        <taxon>Viridiplantae</taxon>
        <taxon>Streptophyta</taxon>
        <taxon>Embryophyta</taxon>
        <taxon>Tracheophyta</taxon>
        <taxon>Spermatophyta</taxon>
        <taxon>Magnoliopsida</taxon>
        <taxon>eudicotyledons</taxon>
        <taxon>Gunneridae</taxon>
        <taxon>Pentapetalae</taxon>
        <taxon>asterids</taxon>
        <taxon>lamiids</taxon>
        <taxon>Solanales</taxon>
        <taxon>Convolvulaceae</taxon>
        <taxon>Cuscuteae</taxon>
        <taxon>Cuscuta</taxon>
        <taxon>Cuscuta subgen. Grammica</taxon>
        <taxon>Cuscuta sect. Cleistogrammica</taxon>
    </lineage>
</organism>
<sequence length="124" mass="13947">MNPLHPQGFLVRGNIPQVLAQKCLIPDYGLIQTKPPFILGLADILPSNLTELTPPKESSTKGGYPIQDRFMNRESLEPEAFNSLDNRSDEFQSSCSRQGFGIPFSNMFIHLIHKWGKVSFRSSL</sequence>
<accession>A0A484LBN7</accession>
<name>A0A484LBN7_9ASTE</name>
<proteinExistence type="predicted"/>
<dbReference type="EMBL" id="OOIL02001284">
    <property type="protein sequence ID" value="VFQ73935.1"/>
    <property type="molecule type" value="Genomic_DNA"/>
</dbReference>
<reference evidence="1 2" key="1">
    <citation type="submission" date="2018-04" db="EMBL/GenBank/DDBJ databases">
        <authorList>
            <person name="Vogel A."/>
        </authorList>
    </citation>
    <scope>NUCLEOTIDE SEQUENCE [LARGE SCALE GENOMIC DNA]</scope>
</reference>
<keyword evidence="2" id="KW-1185">Reference proteome</keyword>
<protein>
    <submittedName>
        <fullName evidence="1">Uncharacterized protein</fullName>
    </submittedName>
</protein>
<evidence type="ECO:0000313" key="2">
    <source>
        <dbReference type="Proteomes" id="UP000595140"/>
    </source>
</evidence>
<dbReference type="Proteomes" id="UP000595140">
    <property type="component" value="Unassembled WGS sequence"/>
</dbReference>
<gene>
    <name evidence="1" type="ORF">CCAM_LOCUS15711</name>
</gene>